<reference evidence="9 10" key="1">
    <citation type="submission" date="2020-08" db="EMBL/GenBank/DDBJ databases">
        <title>Genomic Encyclopedia of Type Strains, Phase IV (KMG-IV): sequencing the most valuable type-strain genomes for metagenomic binning, comparative biology and taxonomic classification.</title>
        <authorList>
            <person name="Goeker M."/>
        </authorList>
    </citation>
    <scope>NUCLEOTIDE SEQUENCE [LARGE SCALE GENOMIC DNA]</scope>
    <source>
        <strain evidence="9 10">DSM 7465</strain>
    </source>
</reference>
<dbReference type="GO" id="GO:0005737">
    <property type="term" value="C:cytoplasm"/>
    <property type="evidence" value="ECO:0007669"/>
    <property type="project" value="TreeGrafter"/>
</dbReference>
<name>A0A840HVF9_9SPHN</name>
<evidence type="ECO:0000256" key="1">
    <source>
        <dbReference type="ARBA" id="ARBA00001353"/>
    </source>
</evidence>
<protein>
    <recommendedName>
        <fullName evidence="4">dihydroneopterin aldolase</fullName>
        <ecNumber evidence="4">4.1.2.25</ecNumber>
    </recommendedName>
    <alternativeName>
        <fullName evidence="7">7,8-dihydroneopterin aldolase</fullName>
    </alternativeName>
</protein>
<comment type="similarity">
    <text evidence="3">Belongs to the DHNA family.</text>
</comment>
<sequence>MPLQLKAAADRRPAAAVEPRRIEMTQKIIVRDIRLAADIGVYAHEIGRLQALTVHVALQVLAQKSDRLADTIDYNVIVAHASALATQRIDLIETFAQRLALACLDHPPVLEVEVQVEKPGALANGMASAQVVMKAL</sequence>
<dbReference type="PANTHER" id="PTHR42844">
    <property type="entry name" value="DIHYDRONEOPTERIN ALDOLASE 1-RELATED"/>
    <property type="match status" value="1"/>
</dbReference>
<dbReference type="InterPro" id="IPR006157">
    <property type="entry name" value="FolB_dom"/>
</dbReference>
<dbReference type="Gene3D" id="3.30.1130.10">
    <property type="match status" value="1"/>
</dbReference>
<dbReference type="SUPFAM" id="SSF55620">
    <property type="entry name" value="Tetrahydrobiopterin biosynthesis enzymes-like"/>
    <property type="match status" value="1"/>
</dbReference>
<evidence type="ECO:0000256" key="5">
    <source>
        <dbReference type="ARBA" id="ARBA00022909"/>
    </source>
</evidence>
<evidence type="ECO:0000256" key="4">
    <source>
        <dbReference type="ARBA" id="ARBA00013043"/>
    </source>
</evidence>
<gene>
    <name evidence="9" type="ORF">HNQ99_001984</name>
</gene>
<keyword evidence="10" id="KW-1185">Reference proteome</keyword>
<accession>A0A840HVF9</accession>
<keyword evidence="6 9" id="KW-0456">Lyase</keyword>
<dbReference type="GO" id="GO:0004150">
    <property type="term" value="F:dihydroneopterin aldolase activity"/>
    <property type="evidence" value="ECO:0007669"/>
    <property type="project" value="UniProtKB-EC"/>
</dbReference>
<keyword evidence="5" id="KW-0289">Folate biosynthesis</keyword>
<feature type="domain" description="Dihydroneopterin aldolase/epimerase" evidence="8">
    <location>
        <begin position="28"/>
        <end position="135"/>
    </location>
</feature>
<dbReference type="SMART" id="SM00905">
    <property type="entry name" value="FolB"/>
    <property type="match status" value="1"/>
</dbReference>
<evidence type="ECO:0000256" key="7">
    <source>
        <dbReference type="ARBA" id="ARBA00032903"/>
    </source>
</evidence>
<dbReference type="Proteomes" id="UP000575068">
    <property type="component" value="Unassembled WGS sequence"/>
</dbReference>
<evidence type="ECO:0000256" key="3">
    <source>
        <dbReference type="ARBA" id="ARBA00005708"/>
    </source>
</evidence>
<dbReference type="PANTHER" id="PTHR42844:SF1">
    <property type="entry name" value="DIHYDRONEOPTERIN ALDOLASE 1-RELATED"/>
    <property type="match status" value="1"/>
</dbReference>
<dbReference type="GO" id="GO:0046656">
    <property type="term" value="P:folic acid biosynthetic process"/>
    <property type="evidence" value="ECO:0007669"/>
    <property type="project" value="UniProtKB-KW"/>
</dbReference>
<comment type="caution">
    <text evidence="9">The sequence shown here is derived from an EMBL/GenBank/DDBJ whole genome shotgun (WGS) entry which is preliminary data.</text>
</comment>
<dbReference type="AlphaFoldDB" id="A0A840HVF9"/>
<comment type="catalytic activity">
    <reaction evidence="1">
        <text>7,8-dihydroneopterin = 6-hydroxymethyl-7,8-dihydropterin + glycolaldehyde</text>
        <dbReference type="Rhea" id="RHEA:10540"/>
        <dbReference type="ChEBI" id="CHEBI:17001"/>
        <dbReference type="ChEBI" id="CHEBI:17071"/>
        <dbReference type="ChEBI" id="CHEBI:44841"/>
        <dbReference type="EC" id="4.1.2.25"/>
    </reaction>
</comment>
<dbReference type="EMBL" id="JACHOV010000007">
    <property type="protein sequence ID" value="MBB4641671.1"/>
    <property type="molecule type" value="Genomic_DNA"/>
</dbReference>
<dbReference type="InterPro" id="IPR043133">
    <property type="entry name" value="GTP-CH-I_C/QueF"/>
</dbReference>
<evidence type="ECO:0000313" key="10">
    <source>
        <dbReference type="Proteomes" id="UP000575068"/>
    </source>
</evidence>
<dbReference type="Pfam" id="PF02152">
    <property type="entry name" value="FolB"/>
    <property type="match status" value="1"/>
</dbReference>
<dbReference type="InterPro" id="IPR006156">
    <property type="entry name" value="Dihydroneopterin_aldolase"/>
</dbReference>
<evidence type="ECO:0000313" key="9">
    <source>
        <dbReference type="EMBL" id="MBB4641671.1"/>
    </source>
</evidence>
<organism evidence="9 10">
    <name type="scientific">Rhizorhapis suberifaciens</name>
    <name type="common">corky root of lettuce</name>
    <dbReference type="NCBI Taxonomy" id="13656"/>
    <lineage>
        <taxon>Bacteria</taxon>
        <taxon>Pseudomonadati</taxon>
        <taxon>Pseudomonadota</taxon>
        <taxon>Alphaproteobacteria</taxon>
        <taxon>Sphingomonadales</taxon>
        <taxon>Sphingomonadaceae</taxon>
        <taxon>Rhizorhapis</taxon>
    </lineage>
</organism>
<proteinExistence type="inferred from homology"/>
<evidence type="ECO:0000256" key="6">
    <source>
        <dbReference type="ARBA" id="ARBA00023239"/>
    </source>
</evidence>
<dbReference type="RefSeq" id="WP_246414887.1">
    <property type="nucleotide sequence ID" value="NZ_JACHOV010000007.1"/>
</dbReference>
<evidence type="ECO:0000256" key="2">
    <source>
        <dbReference type="ARBA" id="ARBA00005013"/>
    </source>
</evidence>
<comment type="pathway">
    <text evidence="2">Cofactor biosynthesis; tetrahydrofolate biosynthesis; 2-amino-4-hydroxy-6-hydroxymethyl-7,8-dihydropteridine diphosphate from 7,8-dihydroneopterin triphosphate: step 3/4.</text>
</comment>
<dbReference type="EC" id="4.1.2.25" evidence="4"/>
<evidence type="ECO:0000259" key="8">
    <source>
        <dbReference type="SMART" id="SM00905"/>
    </source>
</evidence>